<evidence type="ECO:0000313" key="4">
    <source>
        <dbReference type="Proteomes" id="UP000240883"/>
    </source>
</evidence>
<feature type="compositionally biased region" description="Pro residues" evidence="1">
    <location>
        <begin position="46"/>
        <end position="62"/>
    </location>
</feature>
<dbReference type="AlphaFoldDB" id="A0A2T2N9C2"/>
<keyword evidence="2" id="KW-0812">Transmembrane</keyword>
<feature type="region of interest" description="Disordered" evidence="1">
    <location>
        <begin position="266"/>
        <end position="302"/>
    </location>
</feature>
<feature type="compositionally biased region" description="Polar residues" evidence="1">
    <location>
        <begin position="1"/>
        <end position="31"/>
    </location>
</feature>
<evidence type="ECO:0000313" key="3">
    <source>
        <dbReference type="EMBL" id="PSN61638.1"/>
    </source>
</evidence>
<protein>
    <submittedName>
        <fullName evidence="3">Uncharacterized protein</fullName>
    </submittedName>
</protein>
<dbReference type="EMBL" id="KZ678143">
    <property type="protein sequence ID" value="PSN61638.1"/>
    <property type="molecule type" value="Genomic_DNA"/>
</dbReference>
<proteinExistence type="predicted"/>
<reference evidence="3 4" key="1">
    <citation type="journal article" date="2018" name="Front. Microbiol.">
        <title>Genome-Wide Analysis of Corynespora cassiicola Leaf Fall Disease Putative Effectors.</title>
        <authorList>
            <person name="Lopez D."/>
            <person name="Ribeiro S."/>
            <person name="Label P."/>
            <person name="Fumanal B."/>
            <person name="Venisse J.S."/>
            <person name="Kohler A."/>
            <person name="de Oliveira R.R."/>
            <person name="Labutti K."/>
            <person name="Lipzen A."/>
            <person name="Lail K."/>
            <person name="Bauer D."/>
            <person name="Ohm R.A."/>
            <person name="Barry K.W."/>
            <person name="Spatafora J."/>
            <person name="Grigoriev I.V."/>
            <person name="Martin F.M."/>
            <person name="Pujade-Renaud V."/>
        </authorList>
    </citation>
    <scope>NUCLEOTIDE SEQUENCE [LARGE SCALE GENOMIC DNA]</scope>
    <source>
        <strain evidence="3 4">Philippines</strain>
    </source>
</reference>
<evidence type="ECO:0000256" key="1">
    <source>
        <dbReference type="SAM" id="MobiDB-lite"/>
    </source>
</evidence>
<feature type="transmembrane region" description="Helical" evidence="2">
    <location>
        <begin position="336"/>
        <end position="355"/>
    </location>
</feature>
<feature type="compositionally biased region" description="Low complexity" evidence="1">
    <location>
        <begin position="32"/>
        <end position="45"/>
    </location>
</feature>
<keyword evidence="2" id="KW-1133">Transmembrane helix</keyword>
<gene>
    <name evidence="3" type="ORF">BS50DRAFT_651019</name>
</gene>
<accession>A0A2T2N9C2</accession>
<feature type="region of interest" description="Disordered" evidence="1">
    <location>
        <begin position="1"/>
        <end position="115"/>
    </location>
</feature>
<dbReference type="Proteomes" id="UP000240883">
    <property type="component" value="Unassembled WGS sequence"/>
</dbReference>
<sequence length="372" mass="41467">MARLASPSTRNQSQNFSASPDQSDSSNQNTILSSSTSNASASFSSPPMPSTPFLPFSEPPTPTFSTTPEAGDFAAPSSSPLEEFPSIKRRRTNQGASIPALPPRDVGPEATLESTPDDILIMDAVQVSVVEEVEEIPVVPTQTEIVTHPRQSWCIIQADLKALVEQPDIDAQDQNFDSEVERFLIPPALADMKRCLDPKFPGHRRCHGHLGLGYGRPRELALWKIQRRFAERQMHSIPGLVEWAKVAKAQNKHEFINGGSCLRNEVSVEEQDEDEGGKSDDRDFWETDTEGSSSNAETEHEQLHDEGEYAFTDEEIGTSVKVSQHSRGNRQLARALIFRYLLGASLALLAIYHVLNWLERYLFGVEFVEYMR</sequence>
<name>A0A2T2N9C2_CORCC</name>
<feature type="compositionally biased region" description="Basic and acidic residues" evidence="1">
    <location>
        <begin position="276"/>
        <end position="285"/>
    </location>
</feature>
<keyword evidence="2" id="KW-0472">Membrane</keyword>
<keyword evidence="4" id="KW-1185">Reference proteome</keyword>
<organism evidence="3 4">
    <name type="scientific">Corynespora cassiicola Philippines</name>
    <dbReference type="NCBI Taxonomy" id="1448308"/>
    <lineage>
        <taxon>Eukaryota</taxon>
        <taxon>Fungi</taxon>
        <taxon>Dikarya</taxon>
        <taxon>Ascomycota</taxon>
        <taxon>Pezizomycotina</taxon>
        <taxon>Dothideomycetes</taxon>
        <taxon>Pleosporomycetidae</taxon>
        <taxon>Pleosporales</taxon>
        <taxon>Corynesporascaceae</taxon>
        <taxon>Corynespora</taxon>
    </lineage>
</organism>
<evidence type="ECO:0000256" key="2">
    <source>
        <dbReference type="SAM" id="Phobius"/>
    </source>
</evidence>